<evidence type="ECO:0000256" key="4">
    <source>
        <dbReference type="ARBA" id="ARBA00022833"/>
    </source>
</evidence>
<evidence type="ECO:0000256" key="3">
    <source>
        <dbReference type="ARBA" id="ARBA00022771"/>
    </source>
</evidence>
<dbReference type="GO" id="GO:0005634">
    <property type="term" value="C:nucleus"/>
    <property type="evidence" value="ECO:0007669"/>
    <property type="project" value="UniProtKB-SubCell"/>
</dbReference>
<dbReference type="AlphaFoldDB" id="A0A418B5D0"/>
<comment type="subcellular location">
    <subcellularLocation>
        <location evidence="1">Nucleus</location>
    </subcellularLocation>
</comment>
<dbReference type="VEuPathDB" id="FungiDB:H310_00015"/>
<evidence type="ECO:0000259" key="10">
    <source>
        <dbReference type="PROSITE" id="PS51282"/>
    </source>
</evidence>
<feature type="compositionally biased region" description="Basic and acidic residues" evidence="8">
    <location>
        <begin position="605"/>
        <end position="721"/>
    </location>
</feature>
<feature type="region of interest" description="Disordered" evidence="8">
    <location>
        <begin position="111"/>
        <end position="137"/>
    </location>
</feature>
<feature type="compositionally biased region" description="Basic residues" evidence="8">
    <location>
        <begin position="442"/>
        <end position="474"/>
    </location>
</feature>
<protein>
    <recommendedName>
        <fullName evidence="13">CCHC-type domain-containing protein</fullName>
    </recommendedName>
</protein>
<evidence type="ECO:0008006" key="13">
    <source>
        <dbReference type="Google" id="ProtNLM"/>
    </source>
</evidence>
<feature type="compositionally biased region" description="Basic and acidic residues" evidence="8">
    <location>
        <begin position="415"/>
        <end position="441"/>
    </location>
</feature>
<gene>
    <name evidence="11" type="ORF">DYB32_001713</name>
</gene>
<keyword evidence="3 6" id="KW-0863">Zinc-finger</keyword>
<dbReference type="Gene3D" id="3.10.20.90">
    <property type="entry name" value="Phosphatidylinositol 3-kinase Catalytic Subunit, Chain A, domain 1"/>
    <property type="match status" value="1"/>
</dbReference>
<dbReference type="GO" id="GO:0003676">
    <property type="term" value="F:nucleic acid binding"/>
    <property type="evidence" value="ECO:0007669"/>
    <property type="project" value="InterPro"/>
</dbReference>
<keyword evidence="4" id="KW-0862">Zinc</keyword>
<dbReference type="GO" id="GO:0006397">
    <property type="term" value="P:mRNA processing"/>
    <property type="evidence" value="ECO:0007669"/>
    <property type="project" value="InterPro"/>
</dbReference>
<feature type="compositionally biased region" description="Basic and acidic residues" evidence="8">
    <location>
        <begin position="560"/>
        <end position="580"/>
    </location>
</feature>
<dbReference type="SUPFAM" id="SSF57850">
    <property type="entry name" value="RING/U-box"/>
    <property type="match status" value="1"/>
</dbReference>
<reference evidence="11 12" key="1">
    <citation type="submission" date="2018-08" db="EMBL/GenBank/DDBJ databases">
        <title>Aphanomyces genome sequencing and annotation.</title>
        <authorList>
            <person name="Minardi D."/>
            <person name="Oidtmann B."/>
            <person name="Van Der Giezen M."/>
            <person name="Studholme D.J."/>
        </authorList>
    </citation>
    <scope>NUCLEOTIDE SEQUENCE [LARGE SCALE GENOMIC DNA]</scope>
    <source>
        <strain evidence="11 12">NJM0002</strain>
    </source>
</reference>
<dbReference type="PANTHER" id="PTHR15439:SF0">
    <property type="entry name" value="CELL DIVISION CYCLE AND APOPTOSIS REGULATOR PROTEIN 1-RELATED"/>
    <property type="match status" value="1"/>
</dbReference>
<feature type="region of interest" description="Disordered" evidence="8">
    <location>
        <begin position="329"/>
        <end position="766"/>
    </location>
</feature>
<evidence type="ECO:0000256" key="7">
    <source>
        <dbReference type="SAM" id="Coils"/>
    </source>
</evidence>
<dbReference type="Proteomes" id="UP000285060">
    <property type="component" value="Unassembled WGS sequence"/>
</dbReference>
<feature type="coiled-coil region" evidence="7">
    <location>
        <begin position="281"/>
        <end position="315"/>
    </location>
</feature>
<dbReference type="PANTHER" id="PTHR15439">
    <property type="entry name" value="RETINOBLASTOMA-BINDING PROTEIN 6"/>
    <property type="match status" value="1"/>
</dbReference>
<dbReference type="InterPro" id="IPR025829">
    <property type="entry name" value="Zn_knuckle_CX2CX3GHX4C"/>
</dbReference>
<dbReference type="InterPro" id="IPR001878">
    <property type="entry name" value="Znf_CCHC"/>
</dbReference>
<keyword evidence="12" id="KW-1185">Reference proteome</keyword>
<dbReference type="SMART" id="SM01180">
    <property type="entry name" value="DWNN"/>
    <property type="match status" value="1"/>
</dbReference>
<dbReference type="Gene3D" id="3.30.40.10">
    <property type="entry name" value="Zinc/RING finger domain, C3HC4 (zinc finger)"/>
    <property type="match status" value="1"/>
</dbReference>
<dbReference type="Pfam" id="PF13696">
    <property type="entry name" value="zf-CCHC_2"/>
    <property type="match status" value="1"/>
</dbReference>
<dbReference type="InterPro" id="IPR033489">
    <property type="entry name" value="RBBP6"/>
</dbReference>
<evidence type="ECO:0000256" key="8">
    <source>
        <dbReference type="SAM" id="MobiDB-lite"/>
    </source>
</evidence>
<dbReference type="InterPro" id="IPR013083">
    <property type="entry name" value="Znf_RING/FYVE/PHD"/>
</dbReference>
<dbReference type="GO" id="GO:0008270">
    <property type="term" value="F:zinc ion binding"/>
    <property type="evidence" value="ECO:0007669"/>
    <property type="project" value="UniProtKB-KW"/>
</dbReference>
<feature type="compositionally biased region" description="Low complexity" evidence="8">
    <location>
        <begin position="357"/>
        <end position="377"/>
    </location>
</feature>
<feature type="compositionally biased region" description="Basic and acidic residues" evidence="8">
    <location>
        <begin position="475"/>
        <end position="550"/>
    </location>
</feature>
<proteinExistence type="predicted"/>
<dbReference type="PROSITE" id="PS50158">
    <property type="entry name" value="ZF_CCHC"/>
    <property type="match status" value="1"/>
</dbReference>
<keyword evidence="5" id="KW-0539">Nucleus</keyword>
<dbReference type="Pfam" id="PF08783">
    <property type="entry name" value="DWNN"/>
    <property type="match status" value="1"/>
</dbReference>
<organism evidence="11 12">
    <name type="scientific">Aphanomyces invadans</name>
    <dbReference type="NCBI Taxonomy" id="157072"/>
    <lineage>
        <taxon>Eukaryota</taxon>
        <taxon>Sar</taxon>
        <taxon>Stramenopiles</taxon>
        <taxon>Oomycota</taxon>
        <taxon>Saprolegniomycetes</taxon>
        <taxon>Saprolegniales</taxon>
        <taxon>Verrucalvaceae</taxon>
        <taxon>Aphanomyces</taxon>
    </lineage>
</organism>
<evidence type="ECO:0000256" key="1">
    <source>
        <dbReference type="ARBA" id="ARBA00004123"/>
    </source>
</evidence>
<feature type="compositionally biased region" description="Gly residues" evidence="8">
    <location>
        <begin position="111"/>
        <end position="133"/>
    </location>
</feature>
<keyword evidence="7" id="KW-0175">Coiled coil</keyword>
<keyword evidence="2" id="KW-0479">Metal-binding</keyword>
<evidence type="ECO:0000256" key="2">
    <source>
        <dbReference type="ARBA" id="ARBA00022723"/>
    </source>
</evidence>
<sequence>MSVHFKFKSEKEFGTINFPGTTIRVIDLKKGIIEQKKLNKGQDMELVITDFQNNTATTASGGAETVEDELEALNAIQQEAEEARSMRGGGNKTWTATGGAGFKGGPPGMYAGGRGGGYGGRGPPPMGGRGGGPSQPLPGDNLLDTPPQGYVCYRCGVPGHFIQNCPTNGNANHDKHMVKPRTGIPTSLIKAVEGPNQAPGFTVVNTGPNGGLAIVVPQVKAFEKLVKSSGGGSGIDQYRLVPPDHLACPICKRLMQDAVLIPCCHELIPNKGTRSSVDEFLKRSQSEAQERERLVKEAEAKALQKQLEAEDTTSQRRVEIADAVLDISKKPKDDDDDDLGGDLFAEEPEKVESPTKQEMAPQPATQPAPTDTAEAPTEQPPPSVTATTTDVKAEEAGSIKPNQDKPLGSGPPPGGRDRSAERKGDRSDKTDRADKGDDKGSPRSKSRRSRERRRGSRDRKSSRHRSRSRSRRRDRSTERESSRKSATRDSKSDKRDLSDRERKGRSSSVRKETDSKERSTSRRGSERNDDDRHSKDRSDDRKDRADDKRSGAASASTPSEKSRDASLEIKPSSLKDEKAAASKPVEAPAIDLDFLEEDPTTVDKPVTKNESTKREVGKESSRRKSENDDWRDRNDKRSDRHDRHDSDRKTSDRKGGDHRRNSDRKVERTDERKSDRKGDDRRRGDKKDDGLRDGDRKEKKADKKRSSERPSSRDDKRSNDSKRRRSRSRERNNRSSERKVTKKVEAEEPPKKKKSVFERLGPAVKK</sequence>
<feature type="domain" description="DWNN" evidence="10">
    <location>
        <begin position="3"/>
        <end position="54"/>
    </location>
</feature>
<dbReference type="InterPro" id="IPR036875">
    <property type="entry name" value="Znf_CCHC_sf"/>
</dbReference>
<dbReference type="EMBL" id="QUSY01000080">
    <property type="protein sequence ID" value="RHY33339.1"/>
    <property type="molecule type" value="Genomic_DNA"/>
</dbReference>
<feature type="domain" description="CCHC-type" evidence="9">
    <location>
        <begin position="152"/>
        <end position="166"/>
    </location>
</feature>
<feature type="compositionally biased region" description="Basic and acidic residues" evidence="8">
    <location>
        <begin position="729"/>
        <end position="750"/>
    </location>
</feature>
<dbReference type="GO" id="GO:0061630">
    <property type="term" value="F:ubiquitin protein ligase activity"/>
    <property type="evidence" value="ECO:0007669"/>
    <property type="project" value="InterPro"/>
</dbReference>
<dbReference type="SMART" id="SM00343">
    <property type="entry name" value="ZnF_C2HC"/>
    <property type="match status" value="1"/>
</dbReference>
<dbReference type="SUPFAM" id="SSF57756">
    <property type="entry name" value="Retrovirus zinc finger-like domains"/>
    <property type="match status" value="1"/>
</dbReference>
<feature type="compositionally biased region" description="Acidic residues" evidence="8">
    <location>
        <begin position="334"/>
        <end position="346"/>
    </location>
</feature>
<dbReference type="InterPro" id="IPR014891">
    <property type="entry name" value="DWNN_domain"/>
</dbReference>
<dbReference type="GO" id="GO:0006511">
    <property type="term" value="P:ubiquitin-dependent protein catabolic process"/>
    <property type="evidence" value="ECO:0007669"/>
    <property type="project" value="TreeGrafter"/>
</dbReference>
<accession>A0A418B5D0</accession>
<dbReference type="PROSITE" id="PS51282">
    <property type="entry name" value="DWNN"/>
    <property type="match status" value="1"/>
</dbReference>
<evidence type="ECO:0000256" key="6">
    <source>
        <dbReference type="PROSITE-ProRule" id="PRU00047"/>
    </source>
</evidence>
<evidence type="ECO:0000259" key="9">
    <source>
        <dbReference type="PROSITE" id="PS50158"/>
    </source>
</evidence>
<name>A0A418B5D0_9STRA</name>
<comment type="caution">
    <text evidence="11">The sequence shown here is derived from an EMBL/GenBank/DDBJ whole genome shotgun (WGS) entry which is preliminary data.</text>
</comment>
<dbReference type="GO" id="GO:0016567">
    <property type="term" value="P:protein ubiquitination"/>
    <property type="evidence" value="ECO:0007669"/>
    <property type="project" value="InterPro"/>
</dbReference>
<evidence type="ECO:0000313" key="12">
    <source>
        <dbReference type="Proteomes" id="UP000285060"/>
    </source>
</evidence>
<dbReference type="Gene3D" id="4.10.60.10">
    <property type="entry name" value="Zinc finger, CCHC-type"/>
    <property type="match status" value="1"/>
</dbReference>
<evidence type="ECO:0000313" key="11">
    <source>
        <dbReference type="EMBL" id="RHY33339.1"/>
    </source>
</evidence>
<evidence type="ECO:0000256" key="5">
    <source>
        <dbReference type="ARBA" id="ARBA00023242"/>
    </source>
</evidence>